<dbReference type="HOGENOM" id="CLU_2206904_0_0_5"/>
<protein>
    <submittedName>
        <fullName evidence="1">Uncharacterized protein</fullName>
    </submittedName>
</protein>
<accession>E8TK19</accession>
<dbReference type="AlphaFoldDB" id="E8TK19"/>
<name>E8TK19_MESCW</name>
<sequence>MRVWNAKGDLHMNMIANIRSVDARESIFSRLDVLIVRRPPSPDAARIEARQLVSMAIADSCQADSLWGTVDAFHAHFDFMMQTIEINGADDPSLGLLRTKCRFYLEQVEALSLSLAY</sequence>
<evidence type="ECO:0000313" key="1">
    <source>
        <dbReference type="EMBL" id="ADV10276.1"/>
    </source>
</evidence>
<dbReference type="OrthoDB" id="8094361at2"/>
<gene>
    <name evidence="1" type="ordered locus">Mesci_1112</name>
</gene>
<organism evidence="1 2">
    <name type="scientific">Mesorhizobium ciceri biovar biserrulae (strain HAMBI 2942 / LMG 23838 / WSM1271)</name>
    <dbReference type="NCBI Taxonomy" id="765698"/>
    <lineage>
        <taxon>Bacteria</taxon>
        <taxon>Pseudomonadati</taxon>
        <taxon>Pseudomonadota</taxon>
        <taxon>Alphaproteobacteria</taxon>
        <taxon>Hyphomicrobiales</taxon>
        <taxon>Phyllobacteriaceae</taxon>
        <taxon>Mesorhizobium</taxon>
    </lineage>
</organism>
<dbReference type="PATRIC" id="fig|765698.3.peg.1543"/>
<evidence type="ECO:0000313" key="2">
    <source>
        <dbReference type="Proteomes" id="UP000007471"/>
    </source>
</evidence>
<dbReference type="EMBL" id="CP002447">
    <property type="protein sequence ID" value="ADV10276.1"/>
    <property type="molecule type" value="Genomic_DNA"/>
</dbReference>
<dbReference type="Proteomes" id="UP000007471">
    <property type="component" value="Chromosome"/>
</dbReference>
<dbReference type="KEGG" id="mci:Mesci_1112"/>
<reference evidence="2" key="1">
    <citation type="submission" date="2011-01" db="EMBL/GenBank/DDBJ databases">
        <title>Complete sequence of chromosome of Mesorhizobium ciceri bv. biserrulae WSM1271.</title>
        <authorList>
            <person name="Lucas S."/>
            <person name="Copeland A."/>
            <person name="Lapidus A."/>
            <person name="Cheng J.-F."/>
            <person name="Goodwin L."/>
            <person name="Pitluck S."/>
            <person name="Teshima H."/>
            <person name="Detter J.C."/>
            <person name="Han C."/>
            <person name="Tapia R."/>
            <person name="Land M."/>
            <person name="Hauser L."/>
            <person name="Kyrpides N."/>
            <person name="Ivanova N."/>
            <person name="Nandasena K."/>
            <person name="Reeve W.G."/>
            <person name="Howieson J.G."/>
            <person name="O'Hara G."/>
            <person name="Tiwari R.P."/>
            <person name="Woyke T."/>
        </authorList>
    </citation>
    <scope>NUCLEOTIDE SEQUENCE [LARGE SCALE GENOMIC DNA]</scope>
    <source>
        <strain evidence="2">HAMBI 2942 / LMG 23838 / WSM1271</strain>
    </source>
</reference>
<proteinExistence type="predicted"/>
<dbReference type="STRING" id="765698.Mesci_1112"/>